<organism evidence="2 3">
    <name type="scientific">Actinophytocola xanthii</name>
    <dbReference type="NCBI Taxonomy" id="1912961"/>
    <lineage>
        <taxon>Bacteria</taxon>
        <taxon>Bacillati</taxon>
        <taxon>Actinomycetota</taxon>
        <taxon>Actinomycetes</taxon>
        <taxon>Pseudonocardiales</taxon>
        <taxon>Pseudonocardiaceae</taxon>
    </lineage>
</organism>
<evidence type="ECO:0000313" key="2">
    <source>
        <dbReference type="EMBL" id="OLF17668.1"/>
    </source>
</evidence>
<keyword evidence="3" id="KW-1185">Reference proteome</keyword>
<reference evidence="2 3" key="1">
    <citation type="submission" date="2016-12" db="EMBL/GenBank/DDBJ databases">
        <title>The draft genome sequence of Actinophytocola sp. 11-183.</title>
        <authorList>
            <person name="Wang W."/>
            <person name="Yuan L."/>
        </authorList>
    </citation>
    <scope>NUCLEOTIDE SEQUENCE [LARGE SCALE GENOMIC DNA]</scope>
    <source>
        <strain evidence="2 3">11-183</strain>
    </source>
</reference>
<dbReference type="STRING" id="1912961.BU204_10685"/>
<evidence type="ECO:0000313" key="3">
    <source>
        <dbReference type="Proteomes" id="UP000185596"/>
    </source>
</evidence>
<feature type="region of interest" description="Disordered" evidence="1">
    <location>
        <begin position="318"/>
        <end position="341"/>
    </location>
</feature>
<name>A0A1Q8CTH9_9PSEU</name>
<dbReference type="RefSeq" id="WP_075125460.1">
    <property type="nucleotide sequence ID" value="NZ_MSIE01000015.1"/>
</dbReference>
<dbReference type="OrthoDB" id="5175448at2"/>
<proteinExistence type="predicted"/>
<gene>
    <name evidence="2" type="ORF">BU204_10685</name>
</gene>
<dbReference type="AlphaFoldDB" id="A0A1Q8CTH9"/>
<evidence type="ECO:0000256" key="1">
    <source>
        <dbReference type="SAM" id="MobiDB-lite"/>
    </source>
</evidence>
<dbReference type="Proteomes" id="UP000185596">
    <property type="component" value="Unassembled WGS sequence"/>
</dbReference>
<comment type="caution">
    <text evidence="2">The sequence shown here is derived from an EMBL/GenBank/DDBJ whole genome shotgun (WGS) entry which is preliminary data.</text>
</comment>
<accession>A0A1Q8CTH9</accession>
<sequence>MTRKCRPQPQLVGADYWLPVEAFEVGWAVAVGCNNLRCPDCGEAVRSDGQPGRTVRRYWCACQQHLETWTHWVGGEPEDLYPEKLRWYCAGHPNLTLPVVLDGVRLDAGTDWGAVAAAAVLEEPFHPPGIDLRQAWLVRLYHLLSRERAAALSTAITELLYATDPRLVTGALDFFTTERKAPGAERIAAMVTARRDWFAETPHPSTPSVSLLDDAVLVLHTRLLATDRAADRPALALAKELALAGVGPYDTAGTLLDHDPKWLWTNASALVQANPEWADRIAYLATQQRASTRPGLLRDLATVAPAAARKAVTERIPEPERQQLLDLLPGGDAEADLNETD</sequence>
<protein>
    <submittedName>
        <fullName evidence="2">Uncharacterized protein</fullName>
    </submittedName>
</protein>
<dbReference type="EMBL" id="MSIE01000015">
    <property type="protein sequence ID" value="OLF17668.1"/>
    <property type="molecule type" value="Genomic_DNA"/>
</dbReference>